<dbReference type="RefSeq" id="WP_159755101.1">
    <property type="nucleotide sequence ID" value="NZ_WUQX01000001.1"/>
</dbReference>
<evidence type="ECO:0000256" key="1">
    <source>
        <dbReference type="SAM" id="Phobius"/>
    </source>
</evidence>
<keyword evidence="1" id="KW-0472">Membrane</keyword>
<keyword evidence="1" id="KW-0812">Transmembrane</keyword>
<evidence type="ECO:0000313" key="3">
    <source>
        <dbReference type="Proteomes" id="UP000460412"/>
    </source>
</evidence>
<evidence type="ECO:0000313" key="2">
    <source>
        <dbReference type="EMBL" id="MXP78467.1"/>
    </source>
</evidence>
<feature type="transmembrane region" description="Helical" evidence="1">
    <location>
        <begin position="62"/>
        <end position="81"/>
    </location>
</feature>
<keyword evidence="3" id="KW-1185">Reference proteome</keyword>
<feature type="transmembrane region" description="Helical" evidence="1">
    <location>
        <begin position="87"/>
        <end position="109"/>
    </location>
</feature>
<accession>A0A7X3MLK4</accession>
<comment type="caution">
    <text evidence="2">The sequence shown here is derived from an EMBL/GenBank/DDBJ whole genome shotgun (WGS) entry which is preliminary data.</text>
</comment>
<proteinExistence type="predicted"/>
<dbReference type="AlphaFoldDB" id="A0A7X3MLK4"/>
<dbReference type="EMBL" id="WUQX01000001">
    <property type="protein sequence ID" value="MXP78467.1"/>
    <property type="molecule type" value="Genomic_DNA"/>
</dbReference>
<keyword evidence="1" id="KW-1133">Transmembrane helix</keyword>
<gene>
    <name evidence="2" type="ORF">GN277_24910</name>
</gene>
<sequence length="115" mass="12779">MKKNIILSTAVSAMIMLALPWLAVTFVKGDGGMVACFALFFCVNPIYSMAIGIFAGKNSRRLWSLPVISAALFLIGTWIFFDMGETAFIFYGMVYLVLGIASMMISTFVRKKKQR</sequence>
<dbReference type="Proteomes" id="UP000460412">
    <property type="component" value="Unassembled WGS sequence"/>
</dbReference>
<feature type="transmembrane region" description="Helical" evidence="1">
    <location>
        <begin position="32"/>
        <end position="55"/>
    </location>
</feature>
<protein>
    <submittedName>
        <fullName evidence="2">Uncharacterized protein</fullName>
    </submittedName>
</protein>
<name>A0A7X3MLK4_9FIRM</name>
<reference evidence="2 3" key="1">
    <citation type="submission" date="2019-12" db="EMBL/GenBank/DDBJ databases">
        <title>Sporaefaciens musculi gen. nov., sp. nov., a novel bacterium isolated from the caecum of an obese mouse.</title>
        <authorList>
            <person name="Rasmussen T.S."/>
            <person name="Streidl T."/>
            <person name="Hitch T.C.A."/>
            <person name="Wortmann E."/>
            <person name="Deptula P."/>
            <person name="Hansen M."/>
            <person name="Nielsen D.S."/>
            <person name="Clavel T."/>
            <person name="Vogensen F.K."/>
        </authorList>
    </citation>
    <scope>NUCLEOTIDE SEQUENCE [LARGE SCALE GENOMIC DNA]</scope>
    <source>
        <strain evidence="2 3">WCA-9-b2</strain>
    </source>
</reference>
<dbReference type="Pfam" id="PF10852">
    <property type="entry name" value="DUF2651"/>
    <property type="match status" value="1"/>
</dbReference>
<feature type="transmembrane region" description="Helical" evidence="1">
    <location>
        <begin position="5"/>
        <end position="26"/>
    </location>
</feature>
<organism evidence="2 3">
    <name type="scientific">Sporofaciens musculi</name>
    <dbReference type="NCBI Taxonomy" id="2681861"/>
    <lineage>
        <taxon>Bacteria</taxon>
        <taxon>Bacillati</taxon>
        <taxon>Bacillota</taxon>
        <taxon>Clostridia</taxon>
        <taxon>Lachnospirales</taxon>
        <taxon>Lachnospiraceae</taxon>
        <taxon>Sporofaciens</taxon>
    </lineage>
</organism>
<dbReference type="InterPro" id="IPR020258">
    <property type="entry name" value="Uncharacterised_YbeF"/>
</dbReference>